<dbReference type="Gene3D" id="1.25.40.10">
    <property type="entry name" value="Tetratricopeptide repeat domain"/>
    <property type="match status" value="1"/>
</dbReference>
<accession>A0ABR4NPC2</accession>
<protein>
    <submittedName>
        <fullName evidence="2">N-terminal acetyltransferase B complex subunit MDM20</fullName>
    </submittedName>
</protein>
<gene>
    <name evidence="2" type="ORF">RNJ44_01907</name>
</gene>
<dbReference type="PANTHER" id="PTHR22767">
    <property type="entry name" value="N-TERMINAL ACETYLTRANSFERASE-RELATED"/>
    <property type="match status" value="1"/>
</dbReference>
<comment type="similarity">
    <text evidence="1">Belongs to the MDM20/NAA25 family.</text>
</comment>
<evidence type="ECO:0000313" key="3">
    <source>
        <dbReference type="Proteomes" id="UP001623330"/>
    </source>
</evidence>
<dbReference type="Proteomes" id="UP001623330">
    <property type="component" value="Unassembled WGS sequence"/>
</dbReference>
<dbReference type="SUPFAM" id="SSF48452">
    <property type="entry name" value="TPR-like"/>
    <property type="match status" value="1"/>
</dbReference>
<organism evidence="2 3">
    <name type="scientific">Nakaseomyces bracarensis</name>
    <dbReference type="NCBI Taxonomy" id="273131"/>
    <lineage>
        <taxon>Eukaryota</taxon>
        <taxon>Fungi</taxon>
        <taxon>Dikarya</taxon>
        <taxon>Ascomycota</taxon>
        <taxon>Saccharomycotina</taxon>
        <taxon>Saccharomycetes</taxon>
        <taxon>Saccharomycetales</taxon>
        <taxon>Saccharomycetaceae</taxon>
        <taxon>Nakaseomyces</taxon>
    </lineage>
</organism>
<evidence type="ECO:0000313" key="2">
    <source>
        <dbReference type="EMBL" id="KAL3229771.1"/>
    </source>
</evidence>
<reference evidence="2 3" key="1">
    <citation type="submission" date="2024-05" db="EMBL/GenBank/DDBJ databases">
        <title>Long read based assembly of the Candida bracarensis genome reveals expanded adhesin content.</title>
        <authorList>
            <person name="Marcet-Houben M."/>
            <person name="Ksiezopolska E."/>
            <person name="Gabaldon T."/>
        </authorList>
    </citation>
    <scope>NUCLEOTIDE SEQUENCE [LARGE SCALE GENOMIC DNA]</scope>
    <source>
        <strain evidence="2 3">CBM6</strain>
    </source>
</reference>
<dbReference type="InterPro" id="IPR011990">
    <property type="entry name" value="TPR-like_helical_dom_sf"/>
</dbReference>
<name>A0ABR4NPC2_9SACH</name>
<evidence type="ECO:0000256" key="1">
    <source>
        <dbReference type="ARBA" id="ARBA00006298"/>
    </source>
</evidence>
<keyword evidence="3" id="KW-1185">Reference proteome</keyword>
<comment type="caution">
    <text evidence="2">The sequence shown here is derived from an EMBL/GenBank/DDBJ whole genome shotgun (WGS) entry which is preliminary data.</text>
</comment>
<dbReference type="EMBL" id="JBEVYD010000011">
    <property type="protein sequence ID" value="KAL3229771.1"/>
    <property type="molecule type" value="Genomic_DNA"/>
</dbReference>
<dbReference type="PANTHER" id="PTHR22767:SF3">
    <property type="entry name" value="N-ALPHA-ACETYLTRANSFERASE 25, NATB AUXILIARY SUBUNIT"/>
    <property type="match status" value="1"/>
</dbReference>
<sequence>MSEKIEGEVLELIKRSNFKQCYDYLGKLRKQYPRSAFLLALELYVKYRHSASKFQIAELDSIETSESYALSFLYKFYVELGEYSKAIGVYEHASTKFPSYETAYLWFGKALSVSDYQAMGRACLQLAKYSTAGDTSLTKRDYLLWHSISIVALFKWKKHSVTDQEMKILPLLCLKNLESIKPFKSMQEVVVFCNVCETLFDDKSELIVQEILPTLDESVDLYLKNFLLTHATKLQPEKRYQAFSKILSNIDDFSVIEALLQAGKELDKSQKEVLGELKSLIGDSRNYGPSALKADIIYNGKISKETLRIYVKKFHNKPCCTFDLKTFEGNFDDKDLLEVFKEYNDDDDILHDYNEFKLGLVGDDKSNISLYNKHKKTMKVKSKTLFSKCSAFILDIVKHTIAEDEQLNLSNILFSITLLENYQGEDPYNYETRLWLVALYMYIGAAPLAYAHFKELNVKNVQVDSMEYILYSRFSTMFPRKEHDYLKTLLANPANLYENSMERLPVLLRIAFERKSYSKILGMLDFNSKLQSSFYKWNRSTEILKFSRLNNDKRGPAMNVFMDQWREYESYHTAGFSDNRDISIFTNSKNNDGVKKLLWPLHPDKNWLFVNIIQELMLDSTGDDLYSRIISKLLKQLENEDKDYQLDLTSCEQWTYDVIKQIYRSEVKDLKPYIEKVAIASDGIPIWETIHSYLQYLTTLKTLDNLKKIKDKDQKKLIKDKMKYLRDNCDDLFSKSCQLIKNEMENLKASKLNDIITELGYEHLDANVIVDSLKLSQKTIRNF</sequence>
<dbReference type="Pfam" id="PF09797">
    <property type="entry name" value="NatB_MDM20"/>
    <property type="match status" value="1"/>
</dbReference>
<proteinExistence type="inferred from homology"/>
<dbReference type="InterPro" id="IPR019183">
    <property type="entry name" value="NAA25_NatB_aux_su"/>
</dbReference>